<keyword evidence="4 7" id="KW-0812">Transmembrane</keyword>
<comment type="similarity">
    <text evidence="2">Belongs to the UPF0718 family.</text>
</comment>
<feature type="transmembrane region" description="Helical" evidence="7">
    <location>
        <begin position="5"/>
        <end position="21"/>
    </location>
</feature>
<dbReference type="Pfam" id="PF03773">
    <property type="entry name" value="ArsP_1"/>
    <property type="match status" value="1"/>
</dbReference>
<keyword evidence="3" id="KW-1003">Cell membrane</keyword>
<dbReference type="Proteomes" id="UP000073604">
    <property type="component" value="Plasmid unnamed"/>
</dbReference>
<feature type="transmembrane region" description="Helical" evidence="7">
    <location>
        <begin position="41"/>
        <end position="60"/>
    </location>
</feature>
<dbReference type="OrthoDB" id="112323at2157"/>
<dbReference type="KEGG" id="tpep:A0127_10230"/>
<keyword evidence="6 7" id="KW-0472">Membrane</keyword>
<evidence type="ECO:0000256" key="2">
    <source>
        <dbReference type="ARBA" id="ARBA00006386"/>
    </source>
</evidence>
<gene>
    <name evidence="8" type="ORF">A0127_10230</name>
</gene>
<keyword evidence="5 7" id="KW-1133">Transmembrane helix</keyword>
<proteinExistence type="inferred from homology"/>
<feature type="transmembrane region" description="Helical" evidence="7">
    <location>
        <begin position="105"/>
        <end position="126"/>
    </location>
</feature>
<evidence type="ECO:0000256" key="6">
    <source>
        <dbReference type="ARBA" id="ARBA00023136"/>
    </source>
</evidence>
<evidence type="ECO:0000256" key="5">
    <source>
        <dbReference type="ARBA" id="ARBA00022989"/>
    </source>
</evidence>
<dbReference type="InterPro" id="IPR005524">
    <property type="entry name" value="DUF318"/>
</dbReference>
<dbReference type="GO" id="GO:0005886">
    <property type="term" value="C:plasma membrane"/>
    <property type="evidence" value="ECO:0007669"/>
    <property type="project" value="UniProtKB-SubCell"/>
</dbReference>
<keyword evidence="8" id="KW-0614">Plasmid</keyword>
<evidence type="ECO:0000256" key="3">
    <source>
        <dbReference type="ARBA" id="ARBA00022475"/>
    </source>
</evidence>
<evidence type="ECO:0000313" key="8">
    <source>
        <dbReference type="EMBL" id="AMQ19628.1"/>
    </source>
</evidence>
<name>A0A142CXX6_9EURY</name>
<organism evidence="8 9">
    <name type="scientific">Thermococcus peptonophilus</name>
    <dbReference type="NCBI Taxonomy" id="53952"/>
    <lineage>
        <taxon>Archaea</taxon>
        <taxon>Methanobacteriati</taxon>
        <taxon>Methanobacteriota</taxon>
        <taxon>Thermococci</taxon>
        <taxon>Thermococcales</taxon>
        <taxon>Thermococcaceae</taxon>
        <taxon>Thermococcus</taxon>
    </lineage>
</organism>
<evidence type="ECO:0000256" key="1">
    <source>
        <dbReference type="ARBA" id="ARBA00004651"/>
    </source>
</evidence>
<reference evidence="9" key="1">
    <citation type="submission" date="2016-03" db="EMBL/GenBank/DDBJ databases">
        <authorList>
            <person name="Oger P.M."/>
        </authorList>
    </citation>
    <scope>NUCLEOTIDE SEQUENCE [LARGE SCALE GENOMIC DNA]</scope>
    <source>
        <strain evidence="9">OG-1</strain>
        <plasmid evidence="9">Plasmid</plasmid>
    </source>
</reference>
<dbReference type="RefSeq" id="WP_062391023.1">
    <property type="nucleotide sequence ID" value="NZ_CP014751.1"/>
</dbReference>
<dbReference type="EMBL" id="CP014751">
    <property type="protein sequence ID" value="AMQ19628.1"/>
    <property type="molecule type" value="Genomic_DNA"/>
</dbReference>
<geneLocation type="plasmid" evidence="9"/>
<evidence type="ECO:0000256" key="7">
    <source>
        <dbReference type="SAM" id="Phobius"/>
    </source>
</evidence>
<feature type="transmembrane region" description="Helical" evidence="7">
    <location>
        <begin position="72"/>
        <end position="93"/>
    </location>
</feature>
<dbReference type="GeneID" id="27140928"/>
<accession>A0A142CXX6</accession>
<keyword evidence="9" id="KW-1185">Reference proteome</keyword>
<comment type="subcellular location">
    <subcellularLocation>
        <location evidence="1">Cell membrane</location>
        <topology evidence="1">Multi-pass membrane protein</topology>
    </subcellularLocation>
</comment>
<protein>
    <submittedName>
        <fullName evidence="8">Permease</fullName>
    </submittedName>
</protein>
<evidence type="ECO:0000256" key="4">
    <source>
        <dbReference type="ARBA" id="ARBA00022692"/>
    </source>
</evidence>
<sequence length="160" mass="16898">MSITAIIINLMALVSLLIAFIKDREKAKKSLKIAGKSFVRMFPMVLTIIFIIGLLLGFVPPSQISRFIGEQSGIGGVLLIGTLGAIMHIPALLSFPLAASLLEGGASVTAVAAFITTLTMIGIVTLPLEIKELGRKMALLRNGLSFIIAIIIALIMGAIL</sequence>
<evidence type="ECO:0000313" key="9">
    <source>
        <dbReference type="Proteomes" id="UP000073604"/>
    </source>
</evidence>
<dbReference type="AlphaFoldDB" id="A0A142CXX6"/>
<feature type="transmembrane region" description="Helical" evidence="7">
    <location>
        <begin position="138"/>
        <end position="159"/>
    </location>
</feature>